<dbReference type="SUPFAM" id="SSF56112">
    <property type="entry name" value="Protein kinase-like (PK-like)"/>
    <property type="match status" value="1"/>
</dbReference>
<evidence type="ECO:0000256" key="2">
    <source>
        <dbReference type="ARBA" id="ARBA00048655"/>
    </source>
</evidence>
<dbReference type="InterPro" id="IPR011009">
    <property type="entry name" value="Kinase-like_dom_sf"/>
</dbReference>
<dbReference type="WBParaSite" id="PSU_v2.g16536.t1">
    <property type="protein sequence ID" value="PSU_v2.g16536.t1"/>
    <property type="gene ID" value="PSU_v2.g16536"/>
</dbReference>
<dbReference type="Proteomes" id="UP000887577">
    <property type="component" value="Unplaced"/>
</dbReference>
<dbReference type="AlphaFoldDB" id="A0A914YCR2"/>
<proteinExistence type="predicted"/>
<reference evidence="4" key="1">
    <citation type="submission" date="2022-11" db="UniProtKB">
        <authorList>
            <consortium name="WormBaseParasite"/>
        </authorList>
    </citation>
    <scope>IDENTIFICATION</scope>
</reference>
<dbReference type="InterPro" id="IPR016477">
    <property type="entry name" value="Fructo-/Ketosamine-3-kinase"/>
</dbReference>
<organism evidence="3 4">
    <name type="scientific">Panagrolaimus superbus</name>
    <dbReference type="NCBI Taxonomy" id="310955"/>
    <lineage>
        <taxon>Eukaryota</taxon>
        <taxon>Metazoa</taxon>
        <taxon>Ecdysozoa</taxon>
        <taxon>Nematoda</taxon>
        <taxon>Chromadorea</taxon>
        <taxon>Rhabditida</taxon>
        <taxon>Tylenchina</taxon>
        <taxon>Panagrolaimomorpha</taxon>
        <taxon>Panagrolaimoidea</taxon>
        <taxon>Panagrolaimidae</taxon>
        <taxon>Panagrolaimus</taxon>
    </lineage>
</organism>
<protein>
    <recommendedName>
        <fullName evidence="1">protein-ribulosamine 3-kinase</fullName>
        <ecNumber evidence="1">2.7.1.172</ecNumber>
    </recommendedName>
</protein>
<evidence type="ECO:0000313" key="3">
    <source>
        <dbReference type="Proteomes" id="UP000887577"/>
    </source>
</evidence>
<evidence type="ECO:0000313" key="4">
    <source>
        <dbReference type="WBParaSite" id="PSU_v2.g16536.t1"/>
    </source>
</evidence>
<dbReference type="EC" id="2.7.1.172" evidence="1"/>
<dbReference type="PANTHER" id="PTHR12149">
    <property type="entry name" value="FRUCTOSAMINE 3 KINASE-RELATED PROTEIN"/>
    <property type="match status" value="1"/>
</dbReference>
<dbReference type="Pfam" id="PF03881">
    <property type="entry name" value="Fructosamin_kin"/>
    <property type="match status" value="1"/>
</dbReference>
<sequence length="136" mass="15587">MLKNKNDATKEELLDLWEKCLPKIKTILNRVKSIPALVHGDLWSGNVASDVSDNPVIFDPACFYGHSEFDFGIAKMFGGFTKAFYDSYHSIIPKTDGFDQRLIIYELFHHLNHWNHFGSGYSSGTLNLMKQIIKFE</sequence>
<name>A0A914YCR2_9BILA</name>
<keyword evidence="3" id="KW-1185">Reference proteome</keyword>
<dbReference type="PANTHER" id="PTHR12149:SF8">
    <property type="entry name" value="PROTEIN-RIBULOSAMINE 3-KINASE"/>
    <property type="match status" value="1"/>
</dbReference>
<dbReference type="GO" id="GO:0102193">
    <property type="term" value="F:protein-ribulosamine 3-kinase activity"/>
    <property type="evidence" value="ECO:0007669"/>
    <property type="project" value="UniProtKB-EC"/>
</dbReference>
<evidence type="ECO:0000256" key="1">
    <source>
        <dbReference type="ARBA" id="ARBA00011961"/>
    </source>
</evidence>
<accession>A0A914YCR2</accession>
<dbReference type="Gene3D" id="3.90.1200.10">
    <property type="match status" value="1"/>
</dbReference>
<comment type="catalytic activity">
    <reaction evidence="2">
        <text>N(6)-D-ribulosyl-L-lysyl-[protein] + ATP = N(6)-(3-O-phospho-D-ribulosyl)-L-lysyl-[protein] + ADP + H(+)</text>
        <dbReference type="Rhea" id="RHEA:48432"/>
        <dbReference type="Rhea" id="RHEA-COMP:12103"/>
        <dbReference type="Rhea" id="RHEA-COMP:12104"/>
        <dbReference type="ChEBI" id="CHEBI:15378"/>
        <dbReference type="ChEBI" id="CHEBI:30616"/>
        <dbReference type="ChEBI" id="CHEBI:90418"/>
        <dbReference type="ChEBI" id="CHEBI:90420"/>
        <dbReference type="ChEBI" id="CHEBI:456216"/>
        <dbReference type="EC" id="2.7.1.172"/>
    </reaction>
    <physiologicalReaction direction="left-to-right" evidence="2">
        <dbReference type="Rhea" id="RHEA:48433"/>
    </physiologicalReaction>
</comment>